<name>A0A6J7W3W0_9ZZZZ</name>
<keyword evidence="1" id="KW-1133">Transmembrane helix</keyword>
<feature type="transmembrane region" description="Helical" evidence="1">
    <location>
        <begin position="57"/>
        <end position="74"/>
    </location>
</feature>
<proteinExistence type="predicted"/>
<dbReference type="AlphaFoldDB" id="A0A6J7W3W0"/>
<organism evidence="2">
    <name type="scientific">freshwater metagenome</name>
    <dbReference type="NCBI Taxonomy" id="449393"/>
    <lineage>
        <taxon>unclassified sequences</taxon>
        <taxon>metagenomes</taxon>
        <taxon>ecological metagenomes</taxon>
    </lineage>
</organism>
<gene>
    <name evidence="2" type="ORF">UFOPK4442_00099</name>
</gene>
<evidence type="ECO:0000313" key="2">
    <source>
        <dbReference type="EMBL" id="CAB5141722.1"/>
    </source>
</evidence>
<keyword evidence="1" id="KW-0472">Membrane</keyword>
<reference evidence="2" key="1">
    <citation type="submission" date="2020-05" db="EMBL/GenBank/DDBJ databases">
        <authorList>
            <person name="Chiriac C."/>
            <person name="Salcher M."/>
            <person name="Ghai R."/>
            <person name="Kavagutti S V."/>
        </authorList>
    </citation>
    <scope>NUCLEOTIDE SEQUENCE</scope>
</reference>
<feature type="transmembrane region" description="Helical" evidence="1">
    <location>
        <begin position="30"/>
        <end position="51"/>
    </location>
</feature>
<evidence type="ECO:0000256" key="1">
    <source>
        <dbReference type="SAM" id="Phobius"/>
    </source>
</evidence>
<protein>
    <submittedName>
        <fullName evidence="2">Unannotated protein</fullName>
    </submittedName>
</protein>
<dbReference type="Pfam" id="PF11292">
    <property type="entry name" value="DUF3093"/>
    <property type="match status" value="1"/>
</dbReference>
<accession>A0A6J7W3W0</accession>
<dbReference type="InterPro" id="IPR021443">
    <property type="entry name" value="DUF3093"/>
</dbReference>
<sequence length="163" mass="18319">MQFCSWSKRILSSYMSADSKPKTYFEQISWGIWVWLFMALICASIYLAIWAPLGNTAAIVITVISIIGFYFLSLKMQTTTFIQGGYLYVNQAKIDLKYIKSATALNEGEFKRAAGIDADPAAFIAMNFWVKTGVKVALQDKNDPTPYWLISSRKATELVKALS</sequence>
<keyword evidence="1" id="KW-0812">Transmembrane</keyword>
<dbReference type="EMBL" id="CAFBSA010000007">
    <property type="protein sequence ID" value="CAB5141722.1"/>
    <property type="molecule type" value="Genomic_DNA"/>
</dbReference>